<protein>
    <submittedName>
        <fullName evidence="2">Uncharacterized protein</fullName>
    </submittedName>
</protein>
<comment type="caution">
    <text evidence="2">The sequence shown here is derived from an EMBL/GenBank/DDBJ whole genome shotgun (WGS) entry which is preliminary data.</text>
</comment>
<proteinExistence type="predicted"/>
<reference evidence="2" key="1">
    <citation type="submission" date="2023-10" db="EMBL/GenBank/DDBJ databases">
        <title>Genome assemblies of two species of porcelain crab, Petrolisthes cinctipes and Petrolisthes manimaculis (Anomura: Porcellanidae).</title>
        <authorList>
            <person name="Angst P."/>
        </authorList>
    </citation>
    <scope>NUCLEOTIDE SEQUENCE</scope>
    <source>
        <strain evidence="2">PB745_01</strain>
        <tissue evidence="2">Gill</tissue>
    </source>
</reference>
<evidence type="ECO:0000313" key="5">
    <source>
        <dbReference type="EMBL" id="KAK3894897.1"/>
    </source>
</evidence>
<keyword evidence="1" id="KW-0472">Membrane</keyword>
<evidence type="ECO:0000313" key="2">
    <source>
        <dbReference type="EMBL" id="KAK3853307.1"/>
    </source>
</evidence>
<dbReference type="Proteomes" id="UP001286313">
    <property type="component" value="Unassembled WGS sequence"/>
</dbReference>
<accession>A0AAE1BNA2</accession>
<sequence length="111" mass="12585">MDRAVTWVLESGLVNHWFLESIRQYKMYQAEITEGSGTQRSTGNEGGSEAVMEAKDGEDKHSISLTVEHVQGVFFILCMGYVTSLLLFLAETCVYRATFSLLPERIIRQVY</sequence>
<keyword evidence="1" id="KW-0812">Transmembrane</keyword>
<evidence type="ECO:0000256" key="1">
    <source>
        <dbReference type="SAM" id="Phobius"/>
    </source>
</evidence>
<evidence type="ECO:0000313" key="6">
    <source>
        <dbReference type="Proteomes" id="UP001286313"/>
    </source>
</evidence>
<organism evidence="2 6">
    <name type="scientific">Petrolisthes cinctipes</name>
    <name type="common">Flat porcelain crab</name>
    <dbReference type="NCBI Taxonomy" id="88211"/>
    <lineage>
        <taxon>Eukaryota</taxon>
        <taxon>Metazoa</taxon>
        <taxon>Ecdysozoa</taxon>
        <taxon>Arthropoda</taxon>
        <taxon>Crustacea</taxon>
        <taxon>Multicrustacea</taxon>
        <taxon>Malacostraca</taxon>
        <taxon>Eumalacostraca</taxon>
        <taxon>Eucarida</taxon>
        <taxon>Decapoda</taxon>
        <taxon>Pleocyemata</taxon>
        <taxon>Anomura</taxon>
        <taxon>Galatheoidea</taxon>
        <taxon>Porcellanidae</taxon>
        <taxon>Petrolisthes</taxon>
    </lineage>
</organism>
<dbReference type="EMBL" id="JAWQEG010004485">
    <property type="protein sequence ID" value="KAK3861465.1"/>
    <property type="molecule type" value="Genomic_DNA"/>
</dbReference>
<dbReference type="AlphaFoldDB" id="A0AAE1BNA2"/>
<name>A0AAE1BNA2_PETCI</name>
<evidence type="ECO:0000313" key="3">
    <source>
        <dbReference type="EMBL" id="KAK3861465.1"/>
    </source>
</evidence>
<evidence type="ECO:0000313" key="4">
    <source>
        <dbReference type="EMBL" id="KAK3880863.1"/>
    </source>
</evidence>
<keyword evidence="1" id="KW-1133">Transmembrane helix</keyword>
<dbReference type="EMBL" id="JAWQEG010007008">
    <property type="protein sequence ID" value="KAK3853307.1"/>
    <property type="molecule type" value="Genomic_DNA"/>
</dbReference>
<dbReference type="EMBL" id="JAWQEG010000081">
    <property type="protein sequence ID" value="KAK3894897.1"/>
    <property type="molecule type" value="Genomic_DNA"/>
</dbReference>
<dbReference type="EMBL" id="JAWQEG010001278">
    <property type="protein sequence ID" value="KAK3880863.1"/>
    <property type="molecule type" value="Genomic_DNA"/>
</dbReference>
<feature type="transmembrane region" description="Helical" evidence="1">
    <location>
        <begin position="73"/>
        <end position="95"/>
    </location>
</feature>
<gene>
    <name evidence="5" type="ORF">Pcinc_001345</name>
    <name evidence="4" type="ORF">Pcinc_014662</name>
    <name evidence="3" type="ORF">Pcinc_032589</name>
    <name evidence="2" type="ORF">Pcinc_040151</name>
</gene>
<keyword evidence="6" id="KW-1185">Reference proteome</keyword>